<evidence type="ECO:0000313" key="2">
    <source>
        <dbReference type="Proteomes" id="UP000316196"/>
    </source>
</evidence>
<dbReference type="Proteomes" id="UP000316196">
    <property type="component" value="Unassembled WGS sequence"/>
</dbReference>
<sequence length="123" mass="13235">MYLQGTVLGDDLPDRDQVRRLVAERVRSTPGVARLEPSLQQSLSKIAGRASGLLTGRQRPDSDGGVHVTLDGTTAHIKIDLVIRPDESIIRVGDEARAGVWNLLREAGFDVVKVDVAVLGLDG</sequence>
<evidence type="ECO:0000313" key="1">
    <source>
        <dbReference type="EMBL" id="TQL62822.1"/>
    </source>
</evidence>
<protein>
    <submittedName>
        <fullName evidence="1">Uncharacterized protein</fullName>
    </submittedName>
</protein>
<name>A0A542ZR38_9ACTN</name>
<accession>A0A542ZR38</accession>
<reference evidence="1 2" key="1">
    <citation type="submission" date="2019-06" db="EMBL/GenBank/DDBJ databases">
        <title>Sequencing the genomes of 1000 actinobacteria strains.</title>
        <authorList>
            <person name="Klenk H.-P."/>
        </authorList>
    </citation>
    <scope>NUCLEOTIDE SEQUENCE [LARGE SCALE GENOMIC DNA]</scope>
    <source>
        <strain evidence="1 2">DSM 8251</strain>
    </source>
</reference>
<dbReference type="AlphaFoldDB" id="A0A542ZR38"/>
<dbReference type="EMBL" id="VFOR01000001">
    <property type="protein sequence ID" value="TQL62822.1"/>
    <property type="molecule type" value="Genomic_DNA"/>
</dbReference>
<organism evidence="1 2">
    <name type="scientific">Propioniferax innocua</name>
    <dbReference type="NCBI Taxonomy" id="1753"/>
    <lineage>
        <taxon>Bacteria</taxon>
        <taxon>Bacillati</taxon>
        <taxon>Actinomycetota</taxon>
        <taxon>Actinomycetes</taxon>
        <taxon>Propionibacteriales</taxon>
        <taxon>Propionibacteriaceae</taxon>
        <taxon>Propioniferax</taxon>
    </lineage>
</organism>
<gene>
    <name evidence="1" type="ORF">FB460_0613</name>
</gene>
<proteinExistence type="predicted"/>
<comment type="caution">
    <text evidence="1">The sequence shown here is derived from an EMBL/GenBank/DDBJ whole genome shotgun (WGS) entry which is preliminary data.</text>
</comment>
<keyword evidence="2" id="KW-1185">Reference proteome</keyword>